<feature type="chain" id="PRO_5039567517" evidence="1">
    <location>
        <begin position="24"/>
        <end position="258"/>
    </location>
</feature>
<dbReference type="InterPro" id="IPR005184">
    <property type="entry name" value="DUF306_Meta_HslJ"/>
</dbReference>
<dbReference type="EMBL" id="PVZG01000023">
    <property type="protein sequence ID" value="PRY20543.1"/>
    <property type="molecule type" value="Genomic_DNA"/>
</dbReference>
<dbReference type="Pfam" id="PF03724">
    <property type="entry name" value="META"/>
    <property type="match status" value="2"/>
</dbReference>
<protein>
    <submittedName>
        <fullName evidence="3">META domain-containing protein</fullName>
    </submittedName>
</protein>
<feature type="domain" description="DUF306" evidence="2">
    <location>
        <begin position="147"/>
        <end position="250"/>
    </location>
</feature>
<dbReference type="PANTHER" id="PTHR35535">
    <property type="entry name" value="HEAT SHOCK PROTEIN HSLJ"/>
    <property type="match status" value="1"/>
</dbReference>
<sequence>MTIGRWGFLAAMTIMAAGCGGTAAPPGGGEGAPLFDRTFVSAADDPGRQLAGGTRVRLTFRSGTVSAEAGCNHLSGTLAVEGDRLVVSDLGGTMMACSPELMAQDTWLTEFLRDGPRWTLDAATLVLTTADARLRLVDLRSAEPDRALTGPRWSVESLLDGATAASVPAGTAAHLTFAAGRVTGSTGCAALDAEATAGATTITFSGLPARAPECPPRLRALDAAVRAVLLGEVPYRITGDRLTLTHPGGKGLQLRAGA</sequence>
<evidence type="ECO:0000259" key="2">
    <source>
        <dbReference type="Pfam" id="PF03724"/>
    </source>
</evidence>
<dbReference type="InterPro" id="IPR038670">
    <property type="entry name" value="HslJ-like_sf"/>
</dbReference>
<evidence type="ECO:0000256" key="1">
    <source>
        <dbReference type="SAM" id="SignalP"/>
    </source>
</evidence>
<organism evidence="3 4">
    <name type="scientific">Pseudosporangium ferrugineum</name>
    <dbReference type="NCBI Taxonomy" id="439699"/>
    <lineage>
        <taxon>Bacteria</taxon>
        <taxon>Bacillati</taxon>
        <taxon>Actinomycetota</taxon>
        <taxon>Actinomycetes</taxon>
        <taxon>Micromonosporales</taxon>
        <taxon>Micromonosporaceae</taxon>
        <taxon>Pseudosporangium</taxon>
    </lineage>
</organism>
<evidence type="ECO:0000313" key="3">
    <source>
        <dbReference type="EMBL" id="PRY20543.1"/>
    </source>
</evidence>
<dbReference type="AlphaFoldDB" id="A0A2T0RH93"/>
<dbReference type="Proteomes" id="UP000239209">
    <property type="component" value="Unassembled WGS sequence"/>
</dbReference>
<dbReference type="InterPro" id="IPR053147">
    <property type="entry name" value="Hsp_HslJ-like"/>
</dbReference>
<feature type="domain" description="DUF306" evidence="2">
    <location>
        <begin position="47"/>
        <end position="133"/>
    </location>
</feature>
<dbReference type="PROSITE" id="PS51257">
    <property type="entry name" value="PROKAR_LIPOPROTEIN"/>
    <property type="match status" value="1"/>
</dbReference>
<reference evidence="3 4" key="1">
    <citation type="submission" date="2018-03" db="EMBL/GenBank/DDBJ databases">
        <title>Genomic Encyclopedia of Archaeal and Bacterial Type Strains, Phase II (KMG-II): from individual species to whole genera.</title>
        <authorList>
            <person name="Goeker M."/>
        </authorList>
    </citation>
    <scope>NUCLEOTIDE SEQUENCE [LARGE SCALE GENOMIC DNA]</scope>
    <source>
        <strain evidence="3 4">DSM 45348</strain>
    </source>
</reference>
<accession>A0A2T0RH93</accession>
<proteinExistence type="predicted"/>
<dbReference type="Gene3D" id="2.40.128.270">
    <property type="match status" value="2"/>
</dbReference>
<dbReference type="PANTHER" id="PTHR35535:SF1">
    <property type="entry name" value="HEAT SHOCK PROTEIN HSLJ"/>
    <property type="match status" value="1"/>
</dbReference>
<dbReference type="OrthoDB" id="507754at2"/>
<name>A0A2T0RH93_9ACTN</name>
<dbReference type="RefSeq" id="WP_106130508.1">
    <property type="nucleotide sequence ID" value="NZ_PVZG01000023.1"/>
</dbReference>
<evidence type="ECO:0000313" key="4">
    <source>
        <dbReference type="Proteomes" id="UP000239209"/>
    </source>
</evidence>
<feature type="signal peptide" evidence="1">
    <location>
        <begin position="1"/>
        <end position="23"/>
    </location>
</feature>
<keyword evidence="1" id="KW-0732">Signal</keyword>
<gene>
    <name evidence="3" type="ORF">CLV70_12311</name>
</gene>
<keyword evidence="4" id="KW-1185">Reference proteome</keyword>
<comment type="caution">
    <text evidence="3">The sequence shown here is derived from an EMBL/GenBank/DDBJ whole genome shotgun (WGS) entry which is preliminary data.</text>
</comment>